<protein>
    <submittedName>
        <fullName evidence="2">Uncharacterized protein</fullName>
    </submittedName>
</protein>
<name>A0A4V5RVG9_9VIBR</name>
<sequence length="317" mass="35775">MKTIVGISNFSFESQKFSSFQQIQNQLSKLKELQGKFDQHGVSLSIATDILKNKYFGRSLETQFNNFAFGGDRQNIIAFRSRLERGYFNGFNKQYTSEALRKLASEPDEVGRVCCTLYAPTVLISGSSNFKSVEGFSSYYEDVLGKYPIDESSYYLRAKSHFTNLIYHADCRATLDKVDDGFINYSVAFTVCLKALNGFDPSDEPSTRGKIKVINALTAYDCTPENGSHKNFNFDFTHGGKEFTDLDCQYHLKPSENNGKGDDSFNQKRLYFGFLPVADKSWKIAVAAIGPHINNGPGDRYAKPKIQRKKKKRKGNS</sequence>
<evidence type="ECO:0000256" key="1">
    <source>
        <dbReference type="SAM" id="MobiDB-lite"/>
    </source>
</evidence>
<evidence type="ECO:0000313" key="2">
    <source>
        <dbReference type="EMBL" id="TKG13281.1"/>
    </source>
</evidence>
<proteinExistence type="predicted"/>
<dbReference type="Proteomes" id="UP000305840">
    <property type="component" value="Unassembled WGS sequence"/>
</dbReference>
<dbReference type="RefSeq" id="WP_136994296.1">
    <property type="nucleotide sequence ID" value="NZ_SYVO01000002.1"/>
</dbReference>
<dbReference type="EMBL" id="SYVO01000002">
    <property type="protein sequence ID" value="TKG13281.1"/>
    <property type="molecule type" value="Genomic_DNA"/>
</dbReference>
<organism evidence="2 3">
    <name type="scientific">Vibrio lentus</name>
    <dbReference type="NCBI Taxonomy" id="136468"/>
    <lineage>
        <taxon>Bacteria</taxon>
        <taxon>Pseudomonadati</taxon>
        <taxon>Pseudomonadota</taxon>
        <taxon>Gammaproteobacteria</taxon>
        <taxon>Vibrionales</taxon>
        <taxon>Vibrionaceae</taxon>
        <taxon>Vibrio</taxon>
    </lineage>
</organism>
<feature type="compositionally biased region" description="Basic residues" evidence="1">
    <location>
        <begin position="303"/>
        <end position="317"/>
    </location>
</feature>
<reference evidence="2 3" key="1">
    <citation type="submission" date="2019-04" db="EMBL/GenBank/DDBJ databases">
        <title>A reverse ecology approach based on a biological definition of microbial populations.</title>
        <authorList>
            <person name="Arevalo P."/>
            <person name="Vaninsberghe D."/>
            <person name="Elsherbini J."/>
            <person name="Gore J."/>
            <person name="Polz M."/>
        </authorList>
    </citation>
    <scope>NUCLEOTIDE SEQUENCE [LARGE SCALE GENOMIC DNA]</scope>
    <source>
        <strain evidence="2 3">10N.222.48.A1</strain>
    </source>
</reference>
<comment type="caution">
    <text evidence="2">The sequence shown here is derived from an EMBL/GenBank/DDBJ whole genome shotgun (WGS) entry which is preliminary data.</text>
</comment>
<evidence type="ECO:0000313" key="3">
    <source>
        <dbReference type="Proteomes" id="UP000305840"/>
    </source>
</evidence>
<dbReference type="AlphaFoldDB" id="A0A4V5RVG9"/>
<feature type="region of interest" description="Disordered" evidence="1">
    <location>
        <begin position="293"/>
        <end position="317"/>
    </location>
</feature>
<accession>A0A4V5RVG9</accession>
<gene>
    <name evidence="2" type="ORF">FCV91_01165</name>
</gene>